<keyword evidence="1 3" id="KW-0479">Metal-binding</keyword>
<dbReference type="InterPro" id="IPR023088">
    <property type="entry name" value="PDEase"/>
</dbReference>
<dbReference type="SUPFAM" id="SSF109604">
    <property type="entry name" value="HD-domain/PDEase-like"/>
    <property type="match status" value="1"/>
</dbReference>
<dbReference type="GO" id="GO:0004114">
    <property type="term" value="F:3',5'-cyclic-nucleotide phosphodiesterase activity"/>
    <property type="evidence" value="ECO:0007669"/>
    <property type="project" value="InterPro"/>
</dbReference>
<dbReference type="PROSITE" id="PS51845">
    <property type="entry name" value="PDEASE_I_2"/>
    <property type="match status" value="1"/>
</dbReference>
<gene>
    <name evidence="5" type="ORF">OKA104_LOCUS54933</name>
</gene>
<protein>
    <recommendedName>
        <fullName evidence="4">PDEase domain-containing protein</fullName>
    </recommendedName>
</protein>
<dbReference type="PANTHER" id="PTHR11347">
    <property type="entry name" value="CYCLIC NUCLEOTIDE PHOSPHODIESTERASE"/>
    <property type="match status" value="1"/>
</dbReference>
<proteinExistence type="predicted"/>
<dbReference type="AlphaFoldDB" id="A0A820TE72"/>
<evidence type="ECO:0000256" key="2">
    <source>
        <dbReference type="ARBA" id="ARBA00022801"/>
    </source>
</evidence>
<evidence type="ECO:0000313" key="6">
    <source>
        <dbReference type="Proteomes" id="UP000663881"/>
    </source>
</evidence>
<name>A0A820TE72_9BILA</name>
<evidence type="ECO:0000256" key="1">
    <source>
        <dbReference type="ARBA" id="ARBA00022723"/>
    </source>
</evidence>
<keyword evidence="2" id="KW-0378">Hydrolase</keyword>
<dbReference type="InterPro" id="IPR002073">
    <property type="entry name" value="PDEase_catalytic_dom"/>
</dbReference>
<evidence type="ECO:0000259" key="4">
    <source>
        <dbReference type="PROSITE" id="PS51845"/>
    </source>
</evidence>
<accession>A0A820TE72</accession>
<feature type="non-terminal residue" evidence="5">
    <location>
        <position position="1"/>
    </location>
</feature>
<comment type="caution">
    <text evidence="5">The sequence shown here is derived from an EMBL/GenBank/DDBJ whole genome shotgun (WGS) entry which is preliminary data.</text>
</comment>
<feature type="domain" description="PDEase" evidence="4">
    <location>
        <begin position="1"/>
        <end position="104"/>
    </location>
</feature>
<feature type="binding site" evidence="3">
    <location>
        <position position="1"/>
    </location>
    <ligand>
        <name>Zn(2+)</name>
        <dbReference type="ChEBI" id="CHEBI:29105"/>
        <label>1</label>
    </ligand>
</feature>
<dbReference type="PRINTS" id="PR00387">
    <property type="entry name" value="PDIESTERASE1"/>
</dbReference>
<dbReference type="InterPro" id="IPR036971">
    <property type="entry name" value="PDEase_catalytic_dom_sf"/>
</dbReference>
<dbReference type="Gene3D" id="1.10.1300.10">
    <property type="entry name" value="3'5'-cyclic nucleotide phosphodiesterase, catalytic domain"/>
    <property type="match status" value="1"/>
</dbReference>
<dbReference type="GO" id="GO:0007165">
    <property type="term" value="P:signal transduction"/>
    <property type="evidence" value="ECO:0007669"/>
    <property type="project" value="InterPro"/>
</dbReference>
<dbReference type="EMBL" id="CAJOAY010037662">
    <property type="protein sequence ID" value="CAF4465358.1"/>
    <property type="molecule type" value="Genomic_DNA"/>
</dbReference>
<dbReference type="Proteomes" id="UP000663881">
    <property type="component" value="Unassembled WGS sequence"/>
</dbReference>
<feature type="non-terminal residue" evidence="5">
    <location>
        <position position="104"/>
    </location>
</feature>
<dbReference type="PROSITE" id="PS00126">
    <property type="entry name" value="PDEASE_I_1"/>
    <property type="match status" value="1"/>
</dbReference>
<dbReference type="Pfam" id="PF00233">
    <property type="entry name" value="PDEase_I"/>
    <property type="match status" value="1"/>
</dbReference>
<dbReference type="GO" id="GO:0046872">
    <property type="term" value="F:metal ion binding"/>
    <property type="evidence" value="ECO:0007669"/>
    <property type="project" value="UniProtKB-KW"/>
</dbReference>
<dbReference type="InterPro" id="IPR023174">
    <property type="entry name" value="PDEase_CS"/>
</dbReference>
<feature type="binding site" evidence="3">
    <location>
        <position position="2"/>
    </location>
    <ligand>
        <name>Zn(2+)</name>
        <dbReference type="ChEBI" id="CHEBI:29105"/>
        <label>1</label>
    </ligand>
</feature>
<reference evidence="5" key="1">
    <citation type="submission" date="2021-02" db="EMBL/GenBank/DDBJ databases">
        <authorList>
            <person name="Nowell W R."/>
        </authorList>
    </citation>
    <scope>NUCLEOTIDE SEQUENCE</scope>
</reference>
<sequence>HDLDHRGTNNAFQAKVDAPLAKLYTTSTLEHHHFDQCIMILQTEGNNILQALSPDDYKLVVRYIEVAILSTDLALYFRKRGEFQKLVETNEEHWSDPTKKELLR</sequence>
<organism evidence="5 6">
    <name type="scientific">Adineta steineri</name>
    <dbReference type="NCBI Taxonomy" id="433720"/>
    <lineage>
        <taxon>Eukaryota</taxon>
        <taxon>Metazoa</taxon>
        <taxon>Spiralia</taxon>
        <taxon>Gnathifera</taxon>
        <taxon>Rotifera</taxon>
        <taxon>Eurotatoria</taxon>
        <taxon>Bdelloidea</taxon>
        <taxon>Adinetida</taxon>
        <taxon>Adinetidae</taxon>
        <taxon>Adineta</taxon>
    </lineage>
</organism>
<evidence type="ECO:0000256" key="3">
    <source>
        <dbReference type="PIRSR" id="PIRSR623088-3"/>
    </source>
</evidence>
<feature type="binding site" evidence="3">
    <location>
        <position position="2"/>
    </location>
    <ligand>
        <name>Zn(2+)</name>
        <dbReference type="ChEBI" id="CHEBI:29105"/>
        <label>2</label>
    </ligand>
</feature>
<evidence type="ECO:0000313" key="5">
    <source>
        <dbReference type="EMBL" id="CAF4465358.1"/>
    </source>
</evidence>